<accession>A0A0G9HEH3</accession>
<dbReference type="EMBL" id="CP017480">
    <property type="protein sequence ID" value="APG03162.1"/>
    <property type="molecule type" value="Genomic_DNA"/>
</dbReference>
<dbReference type="Proteomes" id="UP000182987">
    <property type="component" value="Chromosome"/>
</dbReference>
<evidence type="ECO:0000313" key="2">
    <source>
        <dbReference type="Proteomes" id="UP000182987"/>
    </source>
</evidence>
<name>A0A0G9HEH3_9GAMM</name>
<protein>
    <submittedName>
        <fullName evidence="1">Uncharacterized protein</fullName>
    </submittedName>
</protein>
<organism evidence="1 2">
    <name type="scientific">Luteibacter rhizovicinus DSM 16549</name>
    <dbReference type="NCBI Taxonomy" id="1440763"/>
    <lineage>
        <taxon>Bacteria</taxon>
        <taxon>Pseudomonadati</taxon>
        <taxon>Pseudomonadota</taxon>
        <taxon>Gammaproteobacteria</taxon>
        <taxon>Lysobacterales</taxon>
        <taxon>Rhodanobacteraceae</taxon>
        <taxon>Luteibacter</taxon>
    </lineage>
</organism>
<gene>
    <name evidence="1" type="ORF">BJI69_04075</name>
</gene>
<proteinExistence type="predicted"/>
<reference evidence="2" key="1">
    <citation type="submission" date="2016-09" db="EMBL/GenBank/DDBJ databases">
        <authorList>
            <person name="Lysoe E."/>
        </authorList>
    </citation>
    <scope>NUCLEOTIDE SEQUENCE [LARGE SCALE GENOMIC DNA]</scope>
    <source>
        <strain evidence="2">LJ96T</strain>
    </source>
</reference>
<evidence type="ECO:0000313" key="1">
    <source>
        <dbReference type="EMBL" id="APG03162.1"/>
    </source>
</evidence>
<keyword evidence="2" id="KW-1185">Reference proteome</keyword>
<dbReference type="PATRIC" id="fig|1440763.5.peg.1198"/>
<dbReference type="OrthoDB" id="6014132at2"/>
<dbReference type="KEGG" id="lrz:BJI69_04075"/>
<dbReference type="RefSeq" id="WP_046967044.1">
    <property type="nucleotide sequence ID" value="NZ_CP017480.1"/>
</dbReference>
<sequence>MADASSLTSLGHNAGAQCVASDVNDSGISVGTCSPPSSAGPAVAWLAQAGQELSLPSLAAGRSCHASGISNGGQAVGGCVDASGIGFAVVWNPGPTGNGVLSKLLPRPGVLGLLADVTTQATAYNQAGDIAGVSGSGSAVATAVIWRTGSTTAIDVSSAGDNCVPADVGEPTAQASPAVLMNCPSGTGTASPVIATPGLLGLYQKTVLTKASGASYCVVQSMNASSRIMGTCIFPTAPTSRVAYWVSPASTATAPSLSVAGTPVKSVGDFMNAQGNIVLHYQTADGKSTAAYLVINEAGVATSFIGIPALHSGTTVGATGLGDNGLVTVGGQNASENAQAAVWNPASPGTLSPIALFGGGSSNGISAVSKSGAYAVGVADDSAHVTNAVVTTLP</sequence>
<dbReference type="AlphaFoldDB" id="A0A0G9HEH3"/>